<dbReference type="EMBL" id="MFNE01000030">
    <property type="protein sequence ID" value="OGG94943.1"/>
    <property type="molecule type" value="Genomic_DNA"/>
</dbReference>
<protein>
    <recommendedName>
        <fullName evidence="3">STAS/SEC14 domain-containing protein</fullName>
    </recommendedName>
</protein>
<gene>
    <name evidence="1" type="ORF">A2527_06280</name>
</gene>
<name>A0A1F6GA02_9PROT</name>
<evidence type="ECO:0000313" key="2">
    <source>
        <dbReference type="Proteomes" id="UP000178449"/>
    </source>
</evidence>
<dbReference type="STRING" id="1817772.A2527_06280"/>
<organism evidence="1 2">
    <name type="scientific">Candidatus Lambdaproteobacteria bacterium RIFOXYD2_FULL_50_16</name>
    <dbReference type="NCBI Taxonomy" id="1817772"/>
    <lineage>
        <taxon>Bacteria</taxon>
        <taxon>Pseudomonadati</taxon>
        <taxon>Pseudomonadota</taxon>
        <taxon>Candidatus Lambdaproteobacteria</taxon>
    </lineage>
</organism>
<proteinExistence type="predicted"/>
<reference evidence="1 2" key="1">
    <citation type="journal article" date="2016" name="Nat. Commun.">
        <title>Thousands of microbial genomes shed light on interconnected biogeochemical processes in an aquifer system.</title>
        <authorList>
            <person name="Anantharaman K."/>
            <person name="Brown C.T."/>
            <person name="Hug L.A."/>
            <person name="Sharon I."/>
            <person name="Castelle C.J."/>
            <person name="Probst A.J."/>
            <person name="Thomas B.C."/>
            <person name="Singh A."/>
            <person name="Wilkins M.J."/>
            <person name="Karaoz U."/>
            <person name="Brodie E.L."/>
            <person name="Williams K.H."/>
            <person name="Hubbard S.S."/>
            <person name="Banfield J.F."/>
        </authorList>
    </citation>
    <scope>NUCLEOTIDE SEQUENCE [LARGE SCALE GENOMIC DNA]</scope>
</reference>
<evidence type="ECO:0008006" key="3">
    <source>
        <dbReference type="Google" id="ProtNLM"/>
    </source>
</evidence>
<comment type="caution">
    <text evidence="1">The sequence shown here is derived from an EMBL/GenBank/DDBJ whole genome shotgun (WGS) entry which is preliminary data.</text>
</comment>
<accession>A0A1F6GA02</accession>
<sequence length="154" mass="17744">MHLTTEVPILSLWVAPEQLLVTRLSGVLDQVAVERWLVGLTMEAAKIPQGHPFKALFDLRGAGFENIESNRFFRQSIPQFLSDHGFWVSYLTPEETRELRTRRQLQTTCCLAMALLHHDEIKMGFFQKRYGHAQEGYFANEDKALGWLKVQKLG</sequence>
<evidence type="ECO:0000313" key="1">
    <source>
        <dbReference type="EMBL" id="OGG94943.1"/>
    </source>
</evidence>
<dbReference type="Proteomes" id="UP000178449">
    <property type="component" value="Unassembled WGS sequence"/>
</dbReference>
<dbReference type="AlphaFoldDB" id="A0A1F6GA02"/>